<evidence type="ECO:0000313" key="1">
    <source>
        <dbReference type="EMBL" id="BDR58439.1"/>
    </source>
</evidence>
<dbReference type="KEGG" id="xap:XA3_08800"/>
<dbReference type="PIRSF" id="PIRSF037257">
    <property type="entry name" value="DUF1021"/>
    <property type="match status" value="1"/>
</dbReference>
<dbReference type="PANTHER" id="PTHR40026:SF1">
    <property type="entry name" value="PROTEIN VEG"/>
    <property type="match status" value="1"/>
</dbReference>
<sequence length="79" mass="9088">MPYSIAKIKDNLDSKIGQHVVIRAQAGRKKVIKRNGTLKQTFRAVFIVDLDEHKSTYERVSYSYADLLTKNVELSFDND</sequence>
<keyword evidence="2" id="KW-1185">Reference proteome</keyword>
<dbReference type="Proteomes" id="UP001321861">
    <property type="component" value="Chromosome"/>
</dbReference>
<dbReference type="InterPro" id="IPR009366">
    <property type="entry name" value="Protein_Veg"/>
</dbReference>
<protein>
    <submittedName>
        <fullName evidence="1">Veg protein</fullName>
    </submittedName>
</protein>
<proteinExistence type="predicted"/>
<reference evidence="1 2" key="1">
    <citation type="journal article" date="2023" name="Microbiol. Spectr.">
        <title>Symbiosis of Carpenter Bees with Uncharacterized Lactic Acid Bacteria Showing NAD Auxotrophy.</title>
        <authorList>
            <person name="Kawasaki S."/>
            <person name="Ozawa K."/>
            <person name="Mori T."/>
            <person name="Yamamoto A."/>
            <person name="Ito M."/>
            <person name="Ohkuma M."/>
            <person name="Sakamoto M."/>
            <person name="Matsutani M."/>
        </authorList>
    </citation>
    <scope>NUCLEOTIDE SEQUENCE [LARGE SCALE GENOMIC DNA]</scope>
    <source>
        <strain evidence="1 2">XA3</strain>
    </source>
</reference>
<evidence type="ECO:0000313" key="2">
    <source>
        <dbReference type="Proteomes" id="UP001321861"/>
    </source>
</evidence>
<dbReference type="RefSeq" id="WP_317636340.1">
    <property type="nucleotide sequence ID" value="NZ_AP026802.1"/>
</dbReference>
<dbReference type="AlphaFoldDB" id="A0AAU9CWU1"/>
<dbReference type="EMBL" id="AP026802">
    <property type="protein sequence ID" value="BDR58439.1"/>
    <property type="molecule type" value="Genomic_DNA"/>
</dbReference>
<accession>A0AAU9CWU1</accession>
<dbReference type="GO" id="GO:0006355">
    <property type="term" value="P:regulation of DNA-templated transcription"/>
    <property type="evidence" value="ECO:0007669"/>
    <property type="project" value="InterPro"/>
</dbReference>
<organism evidence="1 2">
    <name type="scientific">Xylocopilactobacillus apicola</name>
    <dbReference type="NCBI Taxonomy" id="2932184"/>
    <lineage>
        <taxon>Bacteria</taxon>
        <taxon>Bacillati</taxon>
        <taxon>Bacillota</taxon>
        <taxon>Bacilli</taxon>
        <taxon>Lactobacillales</taxon>
        <taxon>Lactobacillaceae</taxon>
        <taxon>Xylocopilactobacillus</taxon>
    </lineage>
</organism>
<name>A0AAU9CWU1_9LACO</name>
<gene>
    <name evidence="1" type="ORF">XA3_08800</name>
</gene>
<dbReference type="Gene3D" id="2.30.30.100">
    <property type="match status" value="1"/>
</dbReference>
<dbReference type="Pfam" id="PF06257">
    <property type="entry name" value="VEG"/>
    <property type="match status" value="1"/>
</dbReference>
<dbReference type="PANTHER" id="PTHR40026">
    <property type="entry name" value="PROTEIN VEG"/>
    <property type="match status" value="1"/>
</dbReference>